<feature type="transmembrane region" description="Helical" evidence="7">
    <location>
        <begin position="173"/>
        <end position="192"/>
    </location>
</feature>
<keyword evidence="2" id="KW-1003">Cell membrane</keyword>
<feature type="region of interest" description="Disordered" evidence="6">
    <location>
        <begin position="675"/>
        <end position="709"/>
    </location>
</feature>
<evidence type="ECO:0000313" key="10">
    <source>
        <dbReference type="Proteomes" id="UP000660680"/>
    </source>
</evidence>
<sequence>MLVPMERLSRFVLRRARAVGLVIAAAVLTGGAALALLLPRVTEANEFPGLPGYEANQRITAEFGTGGEARPVVPVVELSGPADLTAAFAAVSAMGARVAYEEPVFAEGNTRYALVYGGPVQAGGLPGSALGEGTDLAERVRAAMAPHLPSDARLHVTGLDELATGIDGGGVDMAVKLSVTIAAALVVLIRAFRSRLALVPLLTAAVAVPVSFLGLLAASLVVDIHDTTMMMAPLFGVGLAVDYGLLVVSRWREERASGASPLDAVHTAMATAGHAVGFSAAVVAVGLVTMVVLPIPLLRSLGVGGMLVTAASAAVSLTLLPLVLARAGAVKAERRSARWPRWAALIVRHKVAALSVSGALLLGLSAIALTINLHVPRSADLADSGPGREGLTALTDAGVPSGVLTSFDVYVPDAGAVPALVRTLESVPGVHAVVSPDSWRSGDAALLGVLPAAEGEPGLATLDRVREVVPDGVLVGGNITQQEDFLDAAYDAFPWMLAILSVATFLLLARAFRSLVLPLKAILLNLLSLGAVLGATVVLWQWGWGTETLLGIQPDGAVGTFVPITVFAFLFGLSMDYEVFLVSRMREEYDHTGSTREAVVNGLGSTGRLITRAALILFCSFAAMSLGGELDVAVFSSAVAIGILLDATLIRAILVPAAVAVMDRWNWWWPGYSRRRPSRQAKDSVSDSTAARPFSAEPSDGRPITPDSV</sequence>
<evidence type="ECO:0000256" key="4">
    <source>
        <dbReference type="ARBA" id="ARBA00022989"/>
    </source>
</evidence>
<feature type="transmembrane region" description="Helical" evidence="7">
    <location>
        <begin position="307"/>
        <end position="330"/>
    </location>
</feature>
<dbReference type="SUPFAM" id="SSF82866">
    <property type="entry name" value="Multidrug efflux transporter AcrB transmembrane domain"/>
    <property type="match status" value="2"/>
</dbReference>
<dbReference type="AlphaFoldDB" id="A0A918GPI3"/>
<feature type="transmembrane region" description="Helical" evidence="7">
    <location>
        <begin position="609"/>
        <end position="626"/>
    </location>
</feature>
<reference evidence="9" key="1">
    <citation type="journal article" date="2014" name="Int. J. Syst. Evol. Microbiol.">
        <title>Complete genome sequence of Corynebacterium casei LMG S-19264T (=DSM 44701T), isolated from a smear-ripened cheese.</title>
        <authorList>
            <consortium name="US DOE Joint Genome Institute (JGI-PGF)"/>
            <person name="Walter F."/>
            <person name="Albersmeier A."/>
            <person name="Kalinowski J."/>
            <person name="Ruckert C."/>
        </authorList>
    </citation>
    <scope>NUCLEOTIDE SEQUENCE</scope>
    <source>
        <strain evidence="9">JCM 3276</strain>
    </source>
</reference>
<dbReference type="PANTHER" id="PTHR33406">
    <property type="entry name" value="MEMBRANE PROTEIN MJ1562-RELATED"/>
    <property type="match status" value="1"/>
</dbReference>
<dbReference type="GO" id="GO:0005886">
    <property type="term" value="C:plasma membrane"/>
    <property type="evidence" value="ECO:0007669"/>
    <property type="project" value="UniProtKB-SubCell"/>
</dbReference>
<reference evidence="9" key="2">
    <citation type="submission" date="2020-09" db="EMBL/GenBank/DDBJ databases">
        <authorList>
            <person name="Sun Q."/>
            <person name="Ohkuma M."/>
        </authorList>
    </citation>
    <scope>NUCLEOTIDE SEQUENCE</scope>
    <source>
        <strain evidence="9">JCM 3276</strain>
    </source>
</reference>
<dbReference type="Gene3D" id="1.20.1640.10">
    <property type="entry name" value="Multidrug efflux transporter AcrB transmembrane domain"/>
    <property type="match status" value="2"/>
</dbReference>
<evidence type="ECO:0000256" key="6">
    <source>
        <dbReference type="SAM" id="MobiDB-lite"/>
    </source>
</evidence>
<dbReference type="Pfam" id="PF03176">
    <property type="entry name" value="MMPL"/>
    <property type="match status" value="2"/>
</dbReference>
<evidence type="ECO:0000256" key="5">
    <source>
        <dbReference type="ARBA" id="ARBA00023136"/>
    </source>
</evidence>
<feature type="transmembrane region" description="Helical" evidence="7">
    <location>
        <begin position="632"/>
        <end position="654"/>
    </location>
</feature>
<feature type="transmembrane region" description="Helical" evidence="7">
    <location>
        <begin position="199"/>
        <end position="222"/>
    </location>
</feature>
<feature type="transmembrane region" description="Helical" evidence="7">
    <location>
        <begin position="492"/>
        <end position="509"/>
    </location>
</feature>
<keyword evidence="3 7" id="KW-0812">Transmembrane</keyword>
<protein>
    <recommendedName>
        <fullName evidence="8">Membrane transport protein MMPL domain-containing protein</fullName>
    </recommendedName>
</protein>
<keyword evidence="4 7" id="KW-1133">Transmembrane helix</keyword>
<gene>
    <name evidence="9" type="ORF">GCM10010171_54560</name>
</gene>
<keyword evidence="5 7" id="KW-0472">Membrane</keyword>
<keyword evidence="10" id="KW-1185">Reference proteome</keyword>
<evidence type="ECO:0000256" key="7">
    <source>
        <dbReference type="SAM" id="Phobius"/>
    </source>
</evidence>
<comment type="subcellular location">
    <subcellularLocation>
        <location evidence="1">Cell membrane</location>
        <topology evidence="1">Multi-pass membrane protein</topology>
    </subcellularLocation>
</comment>
<organism evidence="9 10">
    <name type="scientific">Actinokineospora fastidiosa</name>
    <dbReference type="NCBI Taxonomy" id="1816"/>
    <lineage>
        <taxon>Bacteria</taxon>
        <taxon>Bacillati</taxon>
        <taxon>Actinomycetota</taxon>
        <taxon>Actinomycetes</taxon>
        <taxon>Pseudonocardiales</taxon>
        <taxon>Pseudonocardiaceae</taxon>
        <taxon>Actinokineospora</taxon>
    </lineage>
</organism>
<evidence type="ECO:0000256" key="2">
    <source>
        <dbReference type="ARBA" id="ARBA00022475"/>
    </source>
</evidence>
<dbReference type="InterPro" id="IPR004869">
    <property type="entry name" value="MMPL_dom"/>
</dbReference>
<feature type="transmembrane region" description="Helical" evidence="7">
    <location>
        <begin position="269"/>
        <end position="295"/>
    </location>
</feature>
<dbReference type="InterPro" id="IPR050545">
    <property type="entry name" value="Mycobact_MmpL"/>
</dbReference>
<accession>A0A918GPI3</accession>
<feature type="transmembrane region" description="Helical" evidence="7">
    <location>
        <begin position="351"/>
        <end position="371"/>
    </location>
</feature>
<feature type="transmembrane region" description="Helical" evidence="7">
    <location>
        <begin position="556"/>
        <end position="577"/>
    </location>
</feature>
<feature type="transmembrane region" description="Helical" evidence="7">
    <location>
        <begin position="228"/>
        <end position="248"/>
    </location>
</feature>
<dbReference type="Proteomes" id="UP000660680">
    <property type="component" value="Unassembled WGS sequence"/>
</dbReference>
<feature type="domain" description="Membrane transport protein MMPL" evidence="8">
    <location>
        <begin position="473"/>
        <end position="670"/>
    </location>
</feature>
<dbReference type="PANTHER" id="PTHR33406:SF13">
    <property type="entry name" value="MEMBRANE PROTEIN YDFJ"/>
    <property type="match status" value="1"/>
</dbReference>
<evidence type="ECO:0000259" key="8">
    <source>
        <dbReference type="Pfam" id="PF03176"/>
    </source>
</evidence>
<name>A0A918GPI3_9PSEU</name>
<feature type="domain" description="Membrane transport protein MMPL" evidence="8">
    <location>
        <begin position="132"/>
        <end position="348"/>
    </location>
</feature>
<feature type="transmembrane region" description="Helical" evidence="7">
    <location>
        <begin position="521"/>
        <end position="544"/>
    </location>
</feature>
<proteinExistence type="predicted"/>
<comment type="caution">
    <text evidence="9">The sequence shown here is derived from an EMBL/GenBank/DDBJ whole genome shotgun (WGS) entry which is preliminary data.</text>
</comment>
<evidence type="ECO:0000313" key="9">
    <source>
        <dbReference type="EMBL" id="GGS52574.1"/>
    </source>
</evidence>
<evidence type="ECO:0000256" key="3">
    <source>
        <dbReference type="ARBA" id="ARBA00022692"/>
    </source>
</evidence>
<evidence type="ECO:0000256" key="1">
    <source>
        <dbReference type="ARBA" id="ARBA00004651"/>
    </source>
</evidence>
<dbReference type="EMBL" id="BMRB01000006">
    <property type="protein sequence ID" value="GGS52574.1"/>
    <property type="molecule type" value="Genomic_DNA"/>
</dbReference>